<dbReference type="OMA" id="MTPRCNS"/>
<protein>
    <submittedName>
        <fullName evidence="3 4">Rho termination factor</fullName>
    </submittedName>
</protein>
<sequence length="448" mass="50422">MDGIWGPPYSQANEDTISFCHPYDVIEQTNINTECCIHVLEILLSKADTEIVEHEAELMDLLSQLACTDEVFSNMFSTSLRAKIDFLDSSIRKLKDDAEGFLSTCREPAESIDDILKSLFCHYLQKKDLQFADNTGTASSSYSQVPADTQKKQFGSSSNANQLEKFKTVNVTPVEKQKILSAIVKVEEGSIDDPHTSSMAKYSVQSLCWGSRKKTGIEVSKFQIKGPIIMKKDILHDMTPRCNSICPKPSLETKGKRKHQLSIIKSQTSDEGMRLATVLYDESMSLATVPYVQSSEETNAMSLAAIPYVESNEEANANLKELEFPPGYPKPQHHQKQSISHSQSRYSSSTYSRRKKSNSPLLTGSKSHLALIVSSPLDRAERYSKVYKEDYYTVSDLRAIAKQREIKGYYKLRKAELAQMLGIKLINGRKKQPNKSETQLVRMIKCEP</sequence>
<accession>A0A251U8Q8</accession>
<name>A0A251U8Q8_HELAN</name>
<keyword evidence="5" id="KW-1185">Reference proteome</keyword>
<dbReference type="Proteomes" id="UP000215914">
    <property type="component" value="Chromosome 8"/>
</dbReference>
<dbReference type="Pfam" id="PF07498">
    <property type="entry name" value="Rho_N"/>
    <property type="match status" value="1"/>
</dbReference>
<dbReference type="EMBL" id="MNCJ02000325">
    <property type="protein sequence ID" value="KAF5785947.1"/>
    <property type="molecule type" value="Genomic_DNA"/>
</dbReference>
<dbReference type="OrthoDB" id="1065581at2759"/>
<feature type="region of interest" description="Disordered" evidence="1">
    <location>
        <begin position="322"/>
        <end position="362"/>
    </location>
</feature>
<evidence type="ECO:0000313" key="3">
    <source>
        <dbReference type="EMBL" id="KAF5785947.1"/>
    </source>
</evidence>
<evidence type="ECO:0000256" key="1">
    <source>
        <dbReference type="SAM" id="MobiDB-lite"/>
    </source>
</evidence>
<dbReference type="EMBL" id="CM007897">
    <property type="protein sequence ID" value="OTG19479.1"/>
    <property type="molecule type" value="Genomic_DNA"/>
</dbReference>
<evidence type="ECO:0000259" key="2">
    <source>
        <dbReference type="Pfam" id="PF07498"/>
    </source>
</evidence>
<reference evidence="4" key="2">
    <citation type="submission" date="2017-02" db="EMBL/GenBank/DDBJ databases">
        <title>Sunflower complete genome.</title>
        <authorList>
            <person name="Langlade N."/>
            <person name="Munos S."/>
        </authorList>
    </citation>
    <scope>NUCLEOTIDE SEQUENCE [LARGE SCALE GENOMIC DNA]</scope>
    <source>
        <tissue evidence="4">Leaves</tissue>
    </source>
</reference>
<reference evidence="3" key="3">
    <citation type="submission" date="2020-06" db="EMBL/GenBank/DDBJ databases">
        <title>Helianthus annuus Genome sequencing and assembly Release 2.</title>
        <authorList>
            <person name="Gouzy J."/>
            <person name="Langlade N."/>
            <person name="Munos S."/>
        </authorList>
    </citation>
    <scope>NUCLEOTIDE SEQUENCE</scope>
    <source>
        <tissue evidence="3">Leaves</tissue>
    </source>
</reference>
<gene>
    <name evidence="4" type="ORF">HannXRQ_Chr08g0234551</name>
    <name evidence="3" type="ORF">HanXRQr2_Chr10g0434841</name>
</gene>
<organism evidence="4 5">
    <name type="scientific">Helianthus annuus</name>
    <name type="common">Common sunflower</name>
    <dbReference type="NCBI Taxonomy" id="4232"/>
    <lineage>
        <taxon>Eukaryota</taxon>
        <taxon>Viridiplantae</taxon>
        <taxon>Streptophyta</taxon>
        <taxon>Embryophyta</taxon>
        <taxon>Tracheophyta</taxon>
        <taxon>Spermatophyta</taxon>
        <taxon>Magnoliopsida</taxon>
        <taxon>eudicotyledons</taxon>
        <taxon>Gunneridae</taxon>
        <taxon>Pentapetalae</taxon>
        <taxon>asterids</taxon>
        <taxon>campanulids</taxon>
        <taxon>Asterales</taxon>
        <taxon>Asteraceae</taxon>
        <taxon>Asteroideae</taxon>
        <taxon>Heliantheae alliance</taxon>
        <taxon>Heliantheae</taxon>
        <taxon>Helianthus</taxon>
    </lineage>
</organism>
<dbReference type="InParanoid" id="A0A251U8Q8"/>
<evidence type="ECO:0000313" key="4">
    <source>
        <dbReference type="EMBL" id="OTG19479.1"/>
    </source>
</evidence>
<dbReference type="AlphaFoldDB" id="A0A251U8Q8"/>
<dbReference type="Gramene" id="mRNA:HanXRQr2_Chr10g0434841">
    <property type="protein sequence ID" value="mRNA:HanXRQr2_Chr10g0434841"/>
    <property type="gene ID" value="HanXRQr2_Chr10g0434841"/>
</dbReference>
<dbReference type="GO" id="GO:0006353">
    <property type="term" value="P:DNA-templated transcription termination"/>
    <property type="evidence" value="ECO:0007669"/>
    <property type="project" value="InterPro"/>
</dbReference>
<proteinExistence type="predicted"/>
<feature type="compositionally biased region" description="Low complexity" evidence="1">
    <location>
        <begin position="337"/>
        <end position="351"/>
    </location>
</feature>
<dbReference type="InterPro" id="IPR011112">
    <property type="entry name" value="Rho-like_N"/>
</dbReference>
<feature type="domain" description="Rho termination factor-like N-terminal" evidence="2">
    <location>
        <begin position="393"/>
        <end position="417"/>
    </location>
</feature>
<reference evidence="3 5" key="1">
    <citation type="journal article" date="2017" name="Nature">
        <title>The sunflower genome provides insights into oil metabolism, flowering and Asterid evolution.</title>
        <authorList>
            <person name="Badouin H."/>
            <person name="Gouzy J."/>
            <person name="Grassa C.J."/>
            <person name="Murat F."/>
            <person name="Staton S.E."/>
            <person name="Cottret L."/>
            <person name="Lelandais-Briere C."/>
            <person name="Owens G.L."/>
            <person name="Carrere S."/>
            <person name="Mayjonade B."/>
            <person name="Legrand L."/>
            <person name="Gill N."/>
            <person name="Kane N.C."/>
            <person name="Bowers J.E."/>
            <person name="Hubner S."/>
            <person name="Bellec A."/>
            <person name="Berard A."/>
            <person name="Berges H."/>
            <person name="Blanchet N."/>
            <person name="Boniface M.C."/>
            <person name="Brunel D."/>
            <person name="Catrice O."/>
            <person name="Chaidir N."/>
            <person name="Claudel C."/>
            <person name="Donnadieu C."/>
            <person name="Faraut T."/>
            <person name="Fievet G."/>
            <person name="Helmstetter N."/>
            <person name="King M."/>
            <person name="Knapp S.J."/>
            <person name="Lai Z."/>
            <person name="Le Paslier M.C."/>
            <person name="Lippi Y."/>
            <person name="Lorenzon L."/>
            <person name="Mandel J.R."/>
            <person name="Marage G."/>
            <person name="Marchand G."/>
            <person name="Marquand E."/>
            <person name="Bret-Mestries E."/>
            <person name="Morien E."/>
            <person name="Nambeesan S."/>
            <person name="Nguyen T."/>
            <person name="Pegot-Espagnet P."/>
            <person name="Pouilly N."/>
            <person name="Raftis F."/>
            <person name="Sallet E."/>
            <person name="Schiex T."/>
            <person name="Thomas J."/>
            <person name="Vandecasteele C."/>
            <person name="Vares D."/>
            <person name="Vear F."/>
            <person name="Vautrin S."/>
            <person name="Crespi M."/>
            <person name="Mangin B."/>
            <person name="Burke J.M."/>
            <person name="Salse J."/>
            <person name="Munos S."/>
            <person name="Vincourt P."/>
            <person name="Rieseberg L.H."/>
            <person name="Langlade N.B."/>
        </authorList>
    </citation>
    <scope>NUCLEOTIDE SEQUENCE [LARGE SCALE GENOMIC DNA]</scope>
    <source>
        <strain evidence="5">cv. SF193</strain>
        <tissue evidence="3">Leaves</tissue>
    </source>
</reference>
<evidence type="ECO:0000313" key="5">
    <source>
        <dbReference type="Proteomes" id="UP000215914"/>
    </source>
</evidence>